<feature type="chain" id="PRO_5043616920" description="Rhodanese domain-containing protein" evidence="1">
    <location>
        <begin position="27"/>
        <end position="394"/>
    </location>
</feature>
<feature type="domain" description="Rhodanese" evidence="2">
    <location>
        <begin position="173"/>
        <end position="266"/>
    </location>
</feature>
<gene>
    <name evidence="3" type="ORF">FAK_31470</name>
</gene>
<dbReference type="Pfam" id="PF00581">
    <property type="entry name" value="Rhodanese"/>
    <property type="match status" value="3"/>
</dbReference>
<dbReference type="PANTHER" id="PTHR43031:SF1">
    <property type="entry name" value="PYRIDINE NUCLEOTIDE-DISULPHIDE OXIDOREDUCTASE"/>
    <property type="match status" value="1"/>
</dbReference>
<feature type="signal peptide" evidence="1">
    <location>
        <begin position="1"/>
        <end position="26"/>
    </location>
</feature>
<dbReference type="PROSITE" id="PS50206">
    <property type="entry name" value="RHODANESE_3"/>
    <property type="match status" value="3"/>
</dbReference>
<dbReference type="CDD" id="cd00158">
    <property type="entry name" value="RHOD"/>
    <property type="match status" value="3"/>
</dbReference>
<dbReference type="InterPro" id="IPR036873">
    <property type="entry name" value="Rhodanese-like_dom_sf"/>
</dbReference>
<feature type="domain" description="Rhodanese" evidence="2">
    <location>
        <begin position="302"/>
        <end position="389"/>
    </location>
</feature>
<accession>A0AAU9EG02</accession>
<dbReference type="KEGG" id="dmp:FAK_31470"/>
<reference evidence="4" key="1">
    <citation type="journal article" date="2023" name="Arch. Microbiol.">
        <title>Desulfoferula mesophilus gen. nov. sp. nov., a mesophilic sulfate-reducing bacterium isolated from a brackish lake sediment.</title>
        <authorList>
            <person name="Watanabe T."/>
            <person name="Yabe T."/>
            <person name="Tsuji J.M."/>
            <person name="Fukui M."/>
        </authorList>
    </citation>
    <scope>NUCLEOTIDE SEQUENCE [LARGE SCALE GENOMIC DNA]</scope>
    <source>
        <strain evidence="4">12FAK</strain>
    </source>
</reference>
<dbReference type="PANTHER" id="PTHR43031">
    <property type="entry name" value="FAD-DEPENDENT OXIDOREDUCTASE"/>
    <property type="match status" value="1"/>
</dbReference>
<dbReference type="EMBL" id="AP028679">
    <property type="protein sequence ID" value="BEQ16081.1"/>
    <property type="molecule type" value="Genomic_DNA"/>
</dbReference>
<dbReference type="PROSITE" id="PS00380">
    <property type="entry name" value="RHODANESE_1"/>
    <property type="match status" value="2"/>
</dbReference>
<sequence>MRFLSKGALALMVMLLAVALTVPALAADEPAFKRYPQTVDAPFVKAMVDGKTKGYLYDARPYQKKYLKGHIPGAISLPATQFDKDVGKLPKDKAALVVFYCGGLKCALSHKAAFKAQALGYTNIKVYDEGYPQWKKLYGVGVVGPDPVAKAAPAFKAFPVIVEAAAVKPVVDGKEVGLVIDARPKAKKYDKGHIPGALSLPTSQFDKMKGLLPANKKALIIFYCDGLKCALSHKAAYKAQAMGYTNVKVFAKGYPEWKKVYGAGVAAAAAPQAAKQAQGSLKPGKEEGSVDIAFFQETMAKNPGSIYVIDVRDPGEYKAGAIKGSKNIPVDKLEKTLDQLPQDKPVVFVCGTGARSGEAYYMVKDKRPAMTDVYYVDGEITFNADGTFKVAPPK</sequence>
<dbReference type="AlphaFoldDB" id="A0AAU9EG02"/>
<keyword evidence="1" id="KW-0732">Signal</keyword>
<name>A0AAU9EG02_9BACT</name>
<feature type="domain" description="Rhodanese" evidence="2">
    <location>
        <begin position="58"/>
        <end position="143"/>
    </location>
</feature>
<evidence type="ECO:0000313" key="4">
    <source>
        <dbReference type="Proteomes" id="UP001366166"/>
    </source>
</evidence>
<dbReference type="SUPFAM" id="SSF52821">
    <property type="entry name" value="Rhodanese/Cell cycle control phosphatase"/>
    <property type="match status" value="3"/>
</dbReference>
<dbReference type="SMART" id="SM00450">
    <property type="entry name" value="RHOD"/>
    <property type="match status" value="3"/>
</dbReference>
<dbReference type="InterPro" id="IPR001307">
    <property type="entry name" value="Thiosulphate_STrfase_CS"/>
</dbReference>
<evidence type="ECO:0000313" key="3">
    <source>
        <dbReference type="EMBL" id="BEQ16081.1"/>
    </source>
</evidence>
<proteinExistence type="predicted"/>
<protein>
    <recommendedName>
        <fullName evidence="2">Rhodanese domain-containing protein</fullName>
    </recommendedName>
</protein>
<dbReference type="GO" id="GO:0004792">
    <property type="term" value="F:thiosulfate-cyanide sulfurtransferase activity"/>
    <property type="evidence" value="ECO:0007669"/>
    <property type="project" value="InterPro"/>
</dbReference>
<dbReference type="Proteomes" id="UP001366166">
    <property type="component" value="Chromosome"/>
</dbReference>
<dbReference type="InterPro" id="IPR050229">
    <property type="entry name" value="GlpE_sulfurtransferase"/>
</dbReference>
<evidence type="ECO:0000256" key="1">
    <source>
        <dbReference type="SAM" id="SignalP"/>
    </source>
</evidence>
<organism evidence="3 4">
    <name type="scientific">Desulfoferula mesophila</name>
    <dbReference type="NCBI Taxonomy" id="3058419"/>
    <lineage>
        <taxon>Bacteria</taxon>
        <taxon>Pseudomonadati</taxon>
        <taxon>Thermodesulfobacteriota</taxon>
        <taxon>Desulfarculia</taxon>
        <taxon>Desulfarculales</taxon>
        <taxon>Desulfarculaceae</taxon>
        <taxon>Desulfoferula</taxon>
    </lineage>
</organism>
<dbReference type="RefSeq" id="WP_338601405.1">
    <property type="nucleotide sequence ID" value="NZ_AP028679.1"/>
</dbReference>
<evidence type="ECO:0000259" key="2">
    <source>
        <dbReference type="PROSITE" id="PS50206"/>
    </source>
</evidence>
<dbReference type="Gene3D" id="3.40.250.10">
    <property type="entry name" value="Rhodanese-like domain"/>
    <property type="match status" value="3"/>
</dbReference>
<dbReference type="InterPro" id="IPR001763">
    <property type="entry name" value="Rhodanese-like_dom"/>
</dbReference>
<keyword evidence="4" id="KW-1185">Reference proteome</keyword>